<accession>A0AAV0GZJ7</accession>
<gene>
    <name evidence="1" type="ORF">LITE_LOCUS1750</name>
</gene>
<dbReference type="EMBL" id="CAMGYJ010000002">
    <property type="protein sequence ID" value="CAI0378109.1"/>
    <property type="molecule type" value="Genomic_DNA"/>
</dbReference>
<keyword evidence="2" id="KW-1185">Reference proteome</keyword>
<name>A0AAV0GZJ7_9ROSI</name>
<evidence type="ECO:0000313" key="1">
    <source>
        <dbReference type="EMBL" id="CAI0378109.1"/>
    </source>
</evidence>
<proteinExistence type="predicted"/>
<feature type="non-terminal residue" evidence="1">
    <location>
        <position position="81"/>
    </location>
</feature>
<reference evidence="1" key="1">
    <citation type="submission" date="2022-08" db="EMBL/GenBank/DDBJ databases">
        <authorList>
            <person name="Gutierrez-Valencia J."/>
        </authorList>
    </citation>
    <scope>NUCLEOTIDE SEQUENCE</scope>
</reference>
<dbReference type="AlphaFoldDB" id="A0AAV0GZJ7"/>
<dbReference type="Proteomes" id="UP001154282">
    <property type="component" value="Unassembled WGS sequence"/>
</dbReference>
<comment type="caution">
    <text evidence="1">The sequence shown here is derived from an EMBL/GenBank/DDBJ whole genome shotgun (WGS) entry which is preliminary data.</text>
</comment>
<sequence length="81" mass="9444">MHLLLDEVDIVKQEFFITSNPFVKQEFFISWCKLCQVSIILKLSFNAISIWCVRAAATFLALLLRVRFCNFLIWSMAIVLS</sequence>
<protein>
    <submittedName>
        <fullName evidence="1">Uncharacterized protein</fullName>
    </submittedName>
</protein>
<organism evidence="1 2">
    <name type="scientific">Linum tenue</name>
    <dbReference type="NCBI Taxonomy" id="586396"/>
    <lineage>
        <taxon>Eukaryota</taxon>
        <taxon>Viridiplantae</taxon>
        <taxon>Streptophyta</taxon>
        <taxon>Embryophyta</taxon>
        <taxon>Tracheophyta</taxon>
        <taxon>Spermatophyta</taxon>
        <taxon>Magnoliopsida</taxon>
        <taxon>eudicotyledons</taxon>
        <taxon>Gunneridae</taxon>
        <taxon>Pentapetalae</taxon>
        <taxon>rosids</taxon>
        <taxon>fabids</taxon>
        <taxon>Malpighiales</taxon>
        <taxon>Linaceae</taxon>
        <taxon>Linum</taxon>
    </lineage>
</organism>
<evidence type="ECO:0000313" key="2">
    <source>
        <dbReference type="Proteomes" id="UP001154282"/>
    </source>
</evidence>